<protein>
    <submittedName>
        <fullName evidence="2">MBL fold metallo-hydrolase</fullName>
    </submittedName>
</protein>
<evidence type="ECO:0000313" key="2">
    <source>
        <dbReference type="EMBL" id="PAP78835.1"/>
    </source>
</evidence>
<evidence type="ECO:0000313" key="3">
    <source>
        <dbReference type="Proteomes" id="UP000216339"/>
    </source>
</evidence>
<dbReference type="PANTHER" id="PTHR42663:SF6">
    <property type="entry name" value="HYDROLASE C777.06C-RELATED"/>
    <property type="match status" value="1"/>
</dbReference>
<name>A0A271J7B8_9BACT</name>
<dbReference type="CDD" id="cd16279">
    <property type="entry name" value="metallo-hydrolase-like_MBL-fold"/>
    <property type="match status" value="1"/>
</dbReference>
<dbReference type="InterPro" id="IPR001279">
    <property type="entry name" value="Metallo-B-lactamas"/>
</dbReference>
<accession>A0A271J7B8</accession>
<proteinExistence type="predicted"/>
<comment type="caution">
    <text evidence="2">The sequence shown here is derived from an EMBL/GenBank/DDBJ whole genome shotgun (WGS) entry which is preliminary data.</text>
</comment>
<dbReference type="EMBL" id="MQWD01000001">
    <property type="protein sequence ID" value="PAP78835.1"/>
    <property type="molecule type" value="Genomic_DNA"/>
</dbReference>
<reference evidence="2 3" key="1">
    <citation type="submission" date="2016-11" db="EMBL/GenBank/DDBJ databases">
        <title>Study of marine rhodopsin-containing bacteria.</title>
        <authorList>
            <person name="Yoshizawa S."/>
            <person name="Kumagai Y."/>
            <person name="Kogure K."/>
        </authorList>
    </citation>
    <scope>NUCLEOTIDE SEQUENCE [LARGE SCALE GENOMIC DNA]</scope>
    <source>
        <strain evidence="2 3">SAORIC-28</strain>
    </source>
</reference>
<keyword evidence="2" id="KW-0378">Hydrolase</keyword>
<dbReference type="SUPFAM" id="SSF56281">
    <property type="entry name" value="Metallo-hydrolase/oxidoreductase"/>
    <property type="match status" value="1"/>
</dbReference>
<dbReference type="Gene3D" id="3.60.15.10">
    <property type="entry name" value="Ribonuclease Z/Hydroxyacylglutathione hydrolase-like"/>
    <property type="match status" value="1"/>
</dbReference>
<dbReference type="InterPro" id="IPR036866">
    <property type="entry name" value="RibonucZ/Hydroxyglut_hydro"/>
</dbReference>
<dbReference type="Pfam" id="PF12706">
    <property type="entry name" value="Lactamase_B_2"/>
    <property type="match status" value="1"/>
</dbReference>
<evidence type="ECO:0000259" key="1">
    <source>
        <dbReference type="Pfam" id="PF12706"/>
    </source>
</evidence>
<dbReference type="Proteomes" id="UP000216339">
    <property type="component" value="Unassembled WGS sequence"/>
</dbReference>
<dbReference type="AlphaFoldDB" id="A0A271J7B8"/>
<feature type="domain" description="Metallo-beta-lactamase" evidence="1">
    <location>
        <begin position="53"/>
        <end position="232"/>
    </location>
</feature>
<gene>
    <name evidence="2" type="ORF">BSZ37_17520</name>
</gene>
<organism evidence="2 3">
    <name type="scientific">Rubrivirga marina</name>
    <dbReference type="NCBI Taxonomy" id="1196024"/>
    <lineage>
        <taxon>Bacteria</taxon>
        <taxon>Pseudomonadati</taxon>
        <taxon>Rhodothermota</taxon>
        <taxon>Rhodothermia</taxon>
        <taxon>Rhodothermales</taxon>
        <taxon>Rubricoccaceae</taxon>
        <taxon>Rubrivirga</taxon>
    </lineage>
</organism>
<dbReference type="PANTHER" id="PTHR42663">
    <property type="entry name" value="HYDROLASE C777.06C-RELATED-RELATED"/>
    <property type="match status" value="1"/>
</dbReference>
<keyword evidence="3" id="KW-1185">Reference proteome</keyword>
<dbReference type="GO" id="GO:0016787">
    <property type="term" value="F:hydrolase activity"/>
    <property type="evidence" value="ECO:0007669"/>
    <property type="project" value="UniProtKB-KW"/>
</dbReference>
<sequence>MTVTLLGTGTSTGVPVIGCDCAVCASSDPRDARLRTSAHVVAHTEGGDVHLQIDAGPDFRQQALRHGVAAVDALVVTHEHFDHVVGLDDLRPLFFRNRAPIPVYTLPRTAEALHGMFRYIFDRTYPGASLLDLHPVDGPFSVSSRSLEHAAVEVTPLRAPHGSFEVLGLRIGAFAYLTDVGEVPGEVRAALAGVEVLVLDGLRPEPHPTHLTFTEAAEVAAAVGARETWLVHVTHSVTHAEADASLPAGVRLAYDGLVLEVAGTEA</sequence>